<feature type="non-terminal residue" evidence="1">
    <location>
        <position position="1"/>
    </location>
</feature>
<protein>
    <submittedName>
        <fullName evidence="1">Uncharacterized protein</fullName>
    </submittedName>
</protein>
<organism evidence="1">
    <name type="scientific">marine sediment metagenome</name>
    <dbReference type="NCBI Taxonomy" id="412755"/>
    <lineage>
        <taxon>unclassified sequences</taxon>
        <taxon>metagenomes</taxon>
        <taxon>ecological metagenomes</taxon>
    </lineage>
</organism>
<dbReference type="EMBL" id="LAZR01010061">
    <property type="protein sequence ID" value="KKM69031.1"/>
    <property type="molecule type" value="Genomic_DNA"/>
</dbReference>
<dbReference type="AlphaFoldDB" id="A0A0F9K303"/>
<proteinExistence type="predicted"/>
<comment type="caution">
    <text evidence="1">The sequence shown here is derived from an EMBL/GenBank/DDBJ whole genome shotgun (WGS) entry which is preliminary data.</text>
</comment>
<gene>
    <name evidence="1" type="ORF">LCGC14_1454990</name>
</gene>
<sequence length="53" mass="6485">KKAFRDIRRRDKKKTKLIAQHPNEIKHFVRFDYRDLIDKESVLVRLRAHGVEL</sequence>
<name>A0A0F9K303_9ZZZZ</name>
<evidence type="ECO:0000313" key="1">
    <source>
        <dbReference type="EMBL" id="KKM69031.1"/>
    </source>
</evidence>
<reference evidence="1" key="1">
    <citation type="journal article" date="2015" name="Nature">
        <title>Complex archaea that bridge the gap between prokaryotes and eukaryotes.</title>
        <authorList>
            <person name="Spang A."/>
            <person name="Saw J.H."/>
            <person name="Jorgensen S.L."/>
            <person name="Zaremba-Niedzwiedzka K."/>
            <person name="Martijn J."/>
            <person name="Lind A.E."/>
            <person name="van Eijk R."/>
            <person name="Schleper C."/>
            <person name="Guy L."/>
            <person name="Ettema T.J."/>
        </authorList>
    </citation>
    <scope>NUCLEOTIDE SEQUENCE</scope>
</reference>
<accession>A0A0F9K303</accession>